<accession>A0A858Z6T8</accession>
<keyword evidence="3" id="KW-1003">Cell membrane</keyword>
<keyword evidence="5 8" id="KW-0812">Transmembrane</keyword>
<dbReference type="Pfam" id="PF00083">
    <property type="entry name" value="Sugar_tr"/>
    <property type="match status" value="1"/>
</dbReference>
<feature type="transmembrane region" description="Helical" evidence="8">
    <location>
        <begin position="301"/>
        <end position="323"/>
    </location>
</feature>
<feature type="transmembrane region" description="Helical" evidence="8">
    <location>
        <begin position="270"/>
        <end position="294"/>
    </location>
</feature>
<dbReference type="PROSITE" id="PS50850">
    <property type="entry name" value="MFS"/>
    <property type="match status" value="1"/>
</dbReference>
<evidence type="ECO:0000256" key="1">
    <source>
        <dbReference type="ARBA" id="ARBA00004651"/>
    </source>
</evidence>
<feature type="transmembrane region" description="Helical" evidence="8">
    <location>
        <begin position="38"/>
        <end position="60"/>
    </location>
</feature>
<sequence length="448" mass="49222">MLSGSAALAWPSSAITQLVSNDTDVNPLSKPITTIDISTMVSLPILLGLLGCLSAPYVTGRLGRKRLLLFNGFVMFLTTVCMAFGRSIFLIIACRCMFFVCFIGSLSIIPVYVTEMCENHNRAKFCSLTAIFMPVGQLMSYLIGANLSYKPFTLASSVPLAVFLVLFGFTTETPEYLLAIGRRSDCFKALRKLRSNKDTKEIIFDFEQIENNLKMKASAKKTGLLALLKDRNARLGIVLALIPSILHHFCGDSAISTFLGPIFQSAGTNISIGLATAIVGVVKIFSLGISSFIVERKGRVFLLLSSALGCALFFTLIGLYFYLKKMGSSIVNDIRWLPLVGVVGYVVAFSVGLGPLPNTIMGELFSTDHRPIAVSIIIAVVTVFLFGLNFLFPLVTEYAGMHFSMWMFAFNSLFGAFCIYLFLPETAGKSISENQNVLTNYRIKLKRW</sequence>
<dbReference type="InterPro" id="IPR036259">
    <property type="entry name" value="MFS_trans_sf"/>
</dbReference>
<dbReference type="SUPFAM" id="SSF103473">
    <property type="entry name" value="MFS general substrate transporter"/>
    <property type="match status" value="1"/>
</dbReference>
<comment type="subcellular location">
    <subcellularLocation>
        <location evidence="1">Cell membrane</location>
        <topology evidence="1">Multi-pass membrane protein</topology>
    </subcellularLocation>
</comment>
<keyword evidence="6 8" id="KW-1133">Transmembrane helix</keyword>
<evidence type="ECO:0000259" key="9">
    <source>
        <dbReference type="PROSITE" id="PS50850"/>
    </source>
</evidence>
<reference evidence="10" key="1">
    <citation type="submission" date="2019-09" db="EMBL/GenBank/DDBJ databases">
        <title>MFS transporters aid in co-option of insect defense compounds from plants.</title>
        <authorList>
            <person name="Yang Z.-L."/>
            <person name="Nour-Eldin H.H."/>
            <person name="Haenniger S."/>
            <person name="Reichelt M."/>
            <person name="Crocoll C."/>
            <person name="Vogel H."/>
            <person name="Beran F."/>
        </authorList>
    </citation>
    <scope>NUCLEOTIDE SEQUENCE</scope>
</reference>
<proteinExistence type="evidence at transcript level"/>
<protein>
    <submittedName>
        <fullName evidence="10">Major facilitator superfamily protein</fullName>
    </submittedName>
</protein>
<feature type="transmembrane region" description="Helical" evidence="8">
    <location>
        <begin position="235"/>
        <end position="258"/>
    </location>
</feature>
<evidence type="ECO:0000313" key="10">
    <source>
        <dbReference type="EMBL" id="QJX15785.1"/>
    </source>
</evidence>
<feature type="transmembrane region" description="Helical" evidence="8">
    <location>
        <begin position="67"/>
        <end position="84"/>
    </location>
</feature>
<dbReference type="InterPro" id="IPR005828">
    <property type="entry name" value="MFS_sugar_transport-like"/>
</dbReference>
<feature type="transmembrane region" description="Helical" evidence="8">
    <location>
        <begin position="404"/>
        <end position="423"/>
    </location>
</feature>
<evidence type="ECO:0000256" key="6">
    <source>
        <dbReference type="ARBA" id="ARBA00022989"/>
    </source>
</evidence>
<evidence type="ECO:0000256" key="7">
    <source>
        <dbReference type="ARBA" id="ARBA00023136"/>
    </source>
</evidence>
<dbReference type="InterPro" id="IPR050549">
    <property type="entry name" value="MFS_Trehalose_Transporter"/>
</dbReference>
<feature type="transmembrane region" description="Helical" evidence="8">
    <location>
        <begin position="90"/>
        <end position="113"/>
    </location>
</feature>
<dbReference type="EMBL" id="MN433075">
    <property type="protein sequence ID" value="QJX15785.1"/>
    <property type="molecule type" value="mRNA"/>
</dbReference>
<dbReference type="PANTHER" id="PTHR48021">
    <property type="match status" value="1"/>
</dbReference>
<dbReference type="FunFam" id="1.20.1250.20:FF:000218">
    <property type="entry name" value="facilitated trehalose transporter Tret1"/>
    <property type="match status" value="1"/>
</dbReference>
<evidence type="ECO:0000256" key="8">
    <source>
        <dbReference type="SAM" id="Phobius"/>
    </source>
</evidence>
<dbReference type="PANTHER" id="PTHR48021:SF47">
    <property type="entry name" value="GH17672P"/>
    <property type="match status" value="1"/>
</dbReference>
<gene>
    <name evidence="10" type="primary">MFS4</name>
</gene>
<feature type="transmembrane region" description="Helical" evidence="8">
    <location>
        <begin position="125"/>
        <end position="143"/>
    </location>
</feature>
<dbReference type="AlphaFoldDB" id="A0A858Z6T8"/>
<keyword evidence="4" id="KW-0762">Sugar transport</keyword>
<name>A0A858Z6T8_9CUCU</name>
<dbReference type="Gene3D" id="1.20.1250.20">
    <property type="entry name" value="MFS general substrate transporter like domains"/>
    <property type="match status" value="1"/>
</dbReference>
<dbReference type="InterPro" id="IPR020846">
    <property type="entry name" value="MFS_dom"/>
</dbReference>
<feature type="transmembrane region" description="Helical" evidence="8">
    <location>
        <begin position="372"/>
        <end position="392"/>
    </location>
</feature>
<feature type="domain" description="Major facilitator superfamily (MFS) profile" evidence="9">
    <location>
        <begin position="1"/>
        <end position="427"/>
    </location>
</feature>
<keyword evidence="7 8" id="KW-0472">Membrane</keyword>
<dbReference type="GO" id="GO:0022857">
    <property type="term" value="F:transmembrane transporter activity"/>
    <property type="evidence" value="ECO:0007669"/>
    <property type="project" value="InterPro"/>
</dbReference>
<organism evidence="10">
    <name type="scientific">Phyllotreta armoraciae</name>
    <dbReference type="NCBI Taxonomy" id="1553667"/>
    <lineage>
        <taxon>Eukaryota</taxon>
        <taxon>Metazoa</taxon>
        <taxon>Ecdysozoa</taxon>
        <taxon>Arthropoda</taxon>
        <taxon>Hexapoda</taxon>
        <taxon>Insecta</taxon>
        <taxon>Pterygota</taxon>
        <taxon>Neoptera</taxon>
        <taxon>Endopterygota</taxon>
        <taxon>Coleoptera</taxon>
        <taxon>Polyphaga</taxon>
        <taxon>Cucujiformia</taxon>
        <taxon>Chrysomeloidea</taxon>
        <taxon>Chrysomelidae</taxon>
        <taxon>Galerucinae</taxon>
        <taxon>Alticini</taxon>
        <taxon>Phyllotreta</taxon>
    </lineage>
</organism>
<evidence type="ECO:0000256" key="4">
    <source>
        <dbReference type="ARBA" id="ARBA00022597"/>
    </source>
</evidence>
<evidence type="ECO:0000256" key="5">
    <source>
        <dbReference type="ARBA" id="ARBA00022692"/>
    </source>
</evidence>
<evidence type="ECO:0000256" key="3">
    <source>
        <dbReference type="ARBA" id="ARBA00022475"/>
    </source>
</evidence>
<feature type="transmembrane region" description="Helical" evidence="8">
    <location>
        <begin position="335"/>
        <end position="360"/>
    </location>
</feature>
<keyword evidence="2" id="KW-0813">Transport</keyword>
<evidence type="ECO:0000256" key="2">
    <source>
        <dbReference type="ARBA" id="ARBA00022448"/>
    </source>
</evidence>
<dbReference type="GO" id="GO:0005886">
    <property type="term" value="C:plasma membrane"/>
    <property type="evidence" value="ECO:0007669"/>
    <property type="project" value="UniProtKB-SubCell"/>
</dbReference>